<name>A0A346NIX7_9ALTE</name>
<dbReference type="InterPro" id="IPR010583">
    <property type="entry name" value="MipA"/>
</dbReference>
<sequence>MRCRHLYRFTWLFLAVAACYVGAAEDSASYSQPTPATAWQLGIAAGHGQVSSPVRGAANRSLWLIADVAWYGSTFYLDNTEAGGFIWDSADKRGSAQAYVTYNREAQLFDNHAISDITVPFLPFNSAARPASTPDVQAQQLASRHYAVHAGARLVYEYAASRVSFSIERDISGTHDGYLATAGYQMQLPVPYWQVSATAMVSWYSQHFNQYYYGIDNRDNVSPQYHYRPAGGFRPALDITATHALSPAWGVVVFARYTALSDTVTDSPVVDKNGIFSAYAGLSYHF</sequence>
<accession>A0A346NIX7</accession>
<dbReference type="GO" id="GO:0009279">
    <property type="term" value="C:cell outer membrane"/>
    <property type="evidence" value="ECO:0007669"/>
    <property type="project" value="UniProtKB-SubCell"/>
</dbReference>
<evidence type="ECO:0000256" key="1">
    <source>
        <dbReference type="ARBA" id="ARBA00004442"/>
    </source>
</evidence>
<keyword evidence="3 6" id="KW-0732">Signal</keyword>
<protein>
    <submittedName>
        <fullName evidence="7">MipA/OmpV family protein</fullName>
    </submittedName>
</protein>
<organism evidence="7 8">
    <name type="scientific">Salinimonas sediminis</name>
    <dbReference type="NCBI Taxonomy" id="2303538"/>
    <lineage>
        <taxon>Bacteria</taxon>
        <taxon>Pseudomonadati</taxon>
        <taxon>Pseudomonadota</taxon>
        <taxon>Gammaproteobacteria</taxon>
        <taxon>Alteromonadales</taxon>
        <taxon>Alteromonadaceae</taxon>
        <taxon>Alteromonas/Salinimonas group</taxon>
        <taxon>Salinimonas</taxon>
    </lineage>
</organism>
<keyword evidence="8" id="KW-1185">Reference proteome</keyword>
<reference evidence="7 8" key="1">
    <citation type="submission" date="2018-08" db="EMBL/GenBank/DDBJ databases">
        <title>Salinimonas sediminis sp. nov., a piezophilic bacterium isolated from a deep-sea sediment sample from the New Britain Trench.</title>
        <authorList>
            <person name="Cao J."/>
        </authorList>
    </citation>
    <scope>NUCLEOTIDE SEQUENCE [LARGE SCALE GENOMIC DNA]</scope>
    <source>
        <strain evidence="7 8">N102</strain>
    </source>
</reference>
<keyword evidence="5" id="KW-0998">Cell outer membrane</keyword>
<evidence type="ECO:0000256" key="4">
    <source>
        <dbReference type="ARBA" id="ARBA00023136"/>
    </source>
</evidence>
<dbReference type="PANTHER" id="PTHR38776:SF1">
    <property type="entry name" value="MLTA-INTERACTING PROTEIN-RELATED"/>
    <property type="match status" value="1"/>
</dbReference>
<dbReference type="EMBL" id="CP031769">
    <property type="protein sequence ID" value="AXR05484.1"/>
    <property type="molecule type" value="Genomic_DNA"/>
</dbReference>
<gene>
    <name evidence="7" type="ORF">D0Y50_03325</name>
</gene>
<dbReference type="OrthoDB" id="5731040at2"/>
<dbReference type="KEGG" id="salm:D0Y50_03325"/>
<evidence type="ECO:0000313" key="8">
    <source>
        <dbReference type="Proteomes" id="UP000262073"/>
    </source>
</evidence>
<evidence type="ECO:0000256" key="5">
    <source>
        <dbReference type="ARBA" id="ARBA00023237"/>
    </source>
</evidence>
<dbReference type="AlphaFoldDB" id="A0A346NIX7"/>
<comment type="subcellular location">
    <subcellularLocation>
        <location evidence="1">Cell outer membrane</location>
    </subcellularLocation>
</comment>
<evidence type="ECO:0000256" key="6">
    <source>
        <dbReference type="SAM" id="SignalP"/>
    </source>
</evidence>
<keyword evidence="4" id="KW-0472">Membrane</keyword>
<dbReference type="Pfam" id="PF06629">
    <property type="entry name" value="MipA"/>
    <property type="match status" value="1"/>
</dbReference>
<evidence type="ECO:0000256" key="3">
    <source>
        <dbReference type="ARBA" id="ARBA00022729"/>
    </source>
</evidence>
<feature type="signal peptide" evidence="6">
    <location>
        <begin position="1"/>
        <end position="23"/>
    </location>
</feature>
<proteinExistence type="inferred from homology"/>
<feature type="chain" id="PRO_5016749427" evidence="6">
    <location>
        <begin position="24"/>
        <end position="286"/>
    </location>
</feature>
<dbReference type="PANTHER" id="PTHR38776">
    <property type="entry name" value="MLTA-INTERACTING PROTEIN-RELATED"/>
    <property type="match status" value="1"/>
</dbReference>
<evidence type="ECO:0000313" key="7">
    <source>
        <dbReference type="EMBL" id="AXR05484.1"/>
    </source>
</evidence>
<dbReference type="PROSITE" id="PS51257">
    <property type="entry name" value="PROKAR_LIPOPROTEIN"/>
    <property type="match status" value="1"/>
</dbReference>
<dbReference type="Proteomes" id="UP000262073">
    <property type="component" value="Chromosome"/>
</dbReference>
<evidence type="ECO:0000256" key="2">
    <source>
        <dbReference type="ARBA" id="ARBA00005722"/>
    </source>
</evidence>
<comment type="similarity">
    <text evidence="2">Belongs to the MipA/OmpV family.</text>
</comment>